<evidence type="ECO:0000313" key="18">
    <source>
        <dbReference type="Proteomes" id="UP000287033"/>
    </source>
</evidence>
<dbReference type="Pfam" id="PF02736">
    <property type="entry name" value="Myosin_N"/>
    <property type="match status" value="1"/>
</dbReference>
<evidence type="ECO:0000259" key="16">
    <source>
        <dbReference type="PROSITE" id="PS51844"/>
    </source>
</evidence>
<keyword evidence="10" id="KW-0505">Motor protein</keyword>
<dbReference type="FunFam" id="1.20.58.530:FF:000001">
    <property type="entry name" value="Myosin heavy chain"/>
    <property type="match status" value="1"/>
</dbReference>
<dbReference type="FunFam" id="1.20.5.4820:FF:000001">
    <property type="entry name" value="Myosin heavy chain"/>
    <property type="match status" value="1"/>
</dbReference>
<evidence type="ECO:0008006" key="19">
    <source>
        <dbReference type="Google" id="ProtNLM"/>
    </source>
</evidence>
<keyword evidence="4" id="KW-0963">Cytoplasm</keyword>
<dbReference type="FunFam" id="1.20.120.720:FF:000001">
    <property type="entry name" value="Myosin heavy chain, muscle"/>
    <property type="match status" value="1"/>
</dbReference>
<evidence type="ECO:0000256" key="1">
    <source>
        <dbReference type="ARBA" id="ARBA00004657"/>
    </source>
</evidence>
<evidence type="ECO:0000259" key="15">
    <source>
        <dbReference type="PROSITE" id="PS51456"/>
    </source>
</evidence>
<evidence type="ECO:0000256" key="2">
    <source>
        <dbReference type="ARBA" id="ARBA00008314"/>
    </source>
</evidence>
<dbReference type="InterPro" id="IPR036961">
    <property type="entry name" value="Kinesin_motor_dom_sf"/>
</dbReference>
<dbReference type="GO" id="GO:0030016">
    <property type="term" value="C:myofibril"/>
    <property type="evidence" value="ECO:0007669"/>
    <property type="project" value="UniProtKB-SubCell"/>
</dbReference>
<dbReference type="InterPro" id="IPR002928">
    <property type="entry name" value="Myosin_tail"/>
</dbReference>
<dbReference type="GO" id="GO:0005516">
    <property type="term" value="F:calmodulin binding"/>
    <property type="evidence" value="ECO:0007669"/>
    <property type="project" value="UniProtKB-KW"/>
</dbReference>
<dbReference type="GO" id="GO:0051015">
    <property type="term" value="F:actin filament binding"/>
    <property type="evidence" value="ECO:0007669"/>
    <property type="project" value="InterPro"/>
</dbReference>
<comment type="similarity">
    <text evidence="2 13">Belongs to the TRAFAC class myosin-kinesin ATPase superfamily. Myosin family.</text>
</comment>
<gene>
    <name evidence="17" type="ORF">chiPu_0018082</name>
</gene>
<dbReference type="Pfam" id="PF00063">
    <property type="entry name" value="Myosin_head"/>
    <property type="match status" value="2"/>
</dbReference>
<dbReference type="PROSITE" id="PS51844">
    <property type="entry name" value="SH3_LIKE"/>
    <property type="match status" value="1"/>
</dbReference>
<keyword evidence="6" id="KW-0067">ATP-binding</keyword>
<evidence type="ECO:0000256" key="8">
    <source>
        <dbReference type="ARBA" id="ARBA00023054"/>
    </source>
</evidence>
<keyword evidence="11" id="KW-0514">Muscle protein</keyword>
<dbReference type="Gene3D" id="1.10.10.820">
    <property type="match status" value="1"/>
</dbReference>
<protein>
    <recommendedName>
        <fullName evidence="19">Myosin motor domain-containing protein</fullName>
    </recommendedName>
</protein>
<dbReference type="Pfam" id="PF01576">
    <property type="entry name" value="Myosin_tail_1"/>
    <property type="match status" value="1"/>
</dbReference>
<dbReference type="GO" id="GO:0000146">
    <property type="term" value="F:microfilament motor activity"/>
    <property type="evidence" value="ECO:0007669"/>
    <property type="project" value="TreeGrafter"/>
</dbReference>
<dbReference type="FunFam" id="3.40.850.10:FF:000101">
    <property type="entry name" value="Slow myosin heavy chain 2"/>
    <property type="match status" value="1"/>
</dbReference>
<dbReference type="PROSITE" id="PS50096">
    <property type="entry name" value="IQ"/>
    <property type="match status" value="1"/>
</dbReference>
<feature type="coiled-coil region" evidence="14">
    <location>
        <begin position="780"/>
        <end position="1087"/>
    </location>
</feature>
<dbReference type="Gene3D" id="3.40.850.10">
    <property type="entry name" value="Kinesin motor domain"/>
    <property type="match status" value="2"/>
</dbReference>
<keyword evidence="3" id="KW-0787">Thick filament</keyword>
<evidence type="ECO:0000256" key="4">
    <source>
        <dbReference type="ARBA" id="ARBA00022490"/>
    </source>
</evidence>
<evidence type="ECO:0000256" key="7">
    <source>
        <dbReference type="ARBA" id="ARBA00022860"/>
    </source>
</evidence>
<dbReference type="PANTHER" id="PTHR13140:SF857">
    <property type="entry name" value="MYOSIN-11"/>
    <property type="match status" value="1"/>
</dbReference>
<dbReference type="InterPro" id="IPR004009">
    <property type="entry name" value="SH3_Myosin"/>
</dbReference>
<dbReference type="FunFam" id="1.10.10.820:FF:000001">
    <property type="entry name" value="Myosin heavy chain"/>
    <property type="match status" value="1"/>
</dbReference>
<comment type="caution">
    <text evidence="13">Lacks conserved residue(s) required for the propagation of feature annotation.</text>
</comment>
<dbReference type="FunFam" id="2.30.30.360:FF:000001">
    <property type="entry name" value="Myosin heavy chain"/>
    <property type="match status" value="1"/>
</dbReference>
<sequence>MDKVDDLAAYGEAAPYLRKNPQQLKAIQNVPFDGKKKVWVPDKKEVYIEAEIKERNSGKIVVETVAGQKVTLKEEDAQEMNPPKFSLAEDMAMLTHLNEASVLHNLRQRYANWLIYTYSGLFCVSVNPYKLLPVYTPTVVAAYKRKRKGDAPPHIYCIADNAYFDMLSSKSREPVHADHGKYIRIHFGHTGKLSSADIDTYLLEKSRVVFQQPGERSYHIYYQILSGKKKELQDILMVSTNPHDYHFCSQGVVTVDKVDDGAELMATDHAMDILGFSTEEKYNCYKMVGVILHFGNMKFKQKPREEQAEIDGTESADKAACLLGIRSTDLITSLLHPQVKIGNECVTKDQNVGQVLYAVGALAKATYDRMFTWLVTRINKTLDTKLASKLFIGVLDIAGFEIFQLNSFEQLCINFTNEKLQQFFNHHMFVLEQEEYKMQGLEWTFVDFGMDLQACIDLIEKPLGILSILEEECMFPKATDITFNAKLHDNLLGKSPNFLKPKPDKKRKYESHFEILHYAGVVPYNLHGWLDKNKDPLNETVVELFQQSSNELVALLYQDYVSAYTEQKQPGVKTRRRKAASFRTVSQLHKENLNKLMTNLRSTQPHFVRCIIPNETKTPGVIEPHLVLHQLRCNGVLEGIRICRIGFPNRIFYGEFKQRYWILNPNVLPKDTYVDSRTAAEALLASLAIDRSQYRFGHTKVFFRAGLLGLLEEMRDKRLAKVLTLMQAKCRGMLARLEFARLVEIRDTIQIIQRNFRAFQRLKKWSWMKLFYKIKPLLKCAETEKQLQELKESLAKSESMRKAVECQHQELINQKDELLQQLQTDQENLADAEERCELLVKTKRHLESKIQELLEGLESQMEMSQELANRKRKLEEECGQMKSNIDTLESTLSKMSKEKRVAENKVVNLTEETSEMNALIAKLRKEKNALQEAHQNILEDLQMEEEKVNSLSKAKAKFEQQVEDMEVSLEEEKKIRMEIDRSRKKLEEDLKQTLESVIDLESNKVQMEEKLRRREFEIGELQTTISEDQSLISKLQKRLKELQGQNQELTEELESEQSARVRSERQRAELELRVQELTQQLHNAGGQSSSQAELTKRQEAECQRLRRELEESRLCQEKVAVELQRKQLGAVGDLEEQVEKLQYARQNLEKEKQAMKTNMDTMTANIDQLSRAKVEFERRCHAHEAEARDAKCKAEELQSELQNLRAHMTRTKSEAGELSHQLQERDALIAQSARVKMAMSQQLEELRNQLQEESKLRMGLAQSLQDARNDCELLRGQNEEEQEERALLLKSLSKANADAALWKSKYEADGVQKLAELEEAKYGV</sequence>
<evidence type="ECO:0000256" key="10">
    <source>
        <dbReference type="ARBA" id="ARBA00023175"/>
    </source>
</evidence>
<dbReference type="Proteomes" id="UP000287033">
    <property type="component" value="Unassembled WGS sequence"/>
</dbReference>
<keyword evidence="8 14" id="KW-0175">Coiled coil</keyword>
<evidence type="ECO:0000313" key="17">
    <source>
        <dbReference type="EMBL" id="GCC18824.1"/>
    </source>
</evidence>
<dbReference type="GO" id="GO:0032982">
    <property type="term" value="C:myosin filament"/>
    <property type="evidence" value="ECO:0007669"/>
    <property type="project" value="UniProtKB-KW"/>
</dbReference>
<evidence type="ECO:0000256" key="5">
    <source>
        <dbReference type="ARBA" id="ARBA00022741"/>
    </source>
</evidence>
<feature type="domain" description="Myosin N-terminal SH3-like" evidence="16">
    <location>
        <begin position="33"/>
        <end position="82"/>
    </location>
</feature>
<name>A0A401RL56_CHIPU</name>
<dbReference type="PANTHER" id="PTHR13140">
    <property type="entry name" value="MYOSIN"/>
    <property type="match status" value="1"/>
</dbReference>
<evidence type="ECO:0000256" key="12">
    <source>
        <dbReference type="ARBA" id="ARBA00023203"/>
    </source>
</evidence>
<dbReference type="InterPro" id="IPR027417">
    <property type="entry name" value="P-loop_NTPase"/>
</dbReference>
<organism evidence="17 18">
    <name type="scientific">Chiloscyllium punctatum</name>
    <name type="common">Brownbanded bambooshark</name>
    <name type="synonym">Hemiscyllium punctatum</name>
    <dbReference type="NCBI Taxonomy" id="137246"/>
    <lineage>
        <taxon>Eukaryota</taxon>
        <taxon>Metazoa</taxon>
        <taxon>Chordata</taxon>
        <taxon>Craniata</taxon>
        <taxon>Vertebrata</taxon>
        <taxon>Chondrichthyes</taxon>
        <taxon>Elasmobranchii</taxon>
        <taxon>Galeomorphii</taxon>
        <taxon>Galeoidea</taxon>
        <taxon>Orectolobiformes</taxon>
        <taxon>Hemiscylliidae</taxon>
        <taxon>Chiloscyllium</taxon>
    </lineage>
</organism>
<dbReference type="Gene3D" id="1.20.120.720">
    <property type="entry name" value="Myosin VI head, motor domain, U50 subdomain"/>
    <property type="match status" value="1"/>
</dbReference>
<accession>A0A401RL56</accession>
<dbReference type="GO" id="GO:0005524">
    <property type="term" value="F:ATP binding"/>
    <property type="evidence" value="ECO:0007669"/>
    <property type="project" value="UniProtKB-KW"/>
</dbReference>
<comment type="caution">
    <text evidence="17">The sequence shown here is derived from an EMBL/GenBank/DDBJ whole genome shotgun (WGS) entry which is preliminary data.</text>
</comment>
<evidence type="ECO:0000256" key="9">
    <source>
        <dbReference type="ARBA" id="ARBA00023123"/>
    </source>
</evidence>
<dbReference type="InterPro" id="IPR008989">
    <property type="entry name" value="Myosin_S1_N"/>
</dbReference>
<dbReference type="Gene3D" id="1.20.58.530">
    <property type="match status" value="1"/>
</dbReference>
<dbReference type="SUPFAM" id="SSF52540">
    <property type="entry name" value="P-loop containing nucleoside triphosphate hydrolases"/>
    <property type="match status" value="1"/>
</dbReference>
<keyword evidence="5" id="KW-0547">Nucleotide-binding</keyword>
<dbReference type="PROSITE" id="PS51456">
    <property type="entry name" value="MYOSIN_MOTOR"/>
    <property type="match status" value="1"/>
</dbReference>
<dbReference type="Gene3D" id="1.20.5.340">
    <property type="match status" value="3"/>
</dbReference>
<dbReference type="GO" id="GO:0016020">
    <property type="term" value="C:membrane"/>
    <property type="evidence" value="ECO:0007669"/>
    <property type="project" value="TreeGrafter"/>
</dbReference>
<comment type="subcellular location">
    <subcellularLocation>
        <location evidence="1">Cytoplasm</location>
        <location evidence="1">Myofibril</location>
    </subcellularLocation>
</comment>
<evidence type="ECO:0000256" key="6">
    <source>
        <dbReference type="ARBA" id="ARBA00022840"/>
    </source>
</evidence>
<proteinExistence type="inferred from homology"/>
<dbReference type="OrthoDB" id="312459at2759"/>
<dbReference type="Gene3D" id="1.20.5.4820">
    <property type="match status" value="1"/>
</dbReference>
<dbReference type="GO" id="GO:0016459">
    <property type="term" value="C:myosin complex"/>
    <property type="evidence" value="ECO:0007669"/>
    <property type="project" value="UniProtKB-KW"/>
</dbReference>
<keyword evidence="12 13" id="KW-0009">Actin-binding</keyword>
<dbReference type="Gene3D" id="2.30.30.360">
    <property type="entry name" value="Myosin S1 fragment, N-terminal"/>
    <property type="match status" value="1"/>
</dbReference>
<evidence type="ECO:0000256" key="3">
    <source>
        <dbReference type="ARBA" id="ARBA00022433"/>
    </source>
</evidence>
<keyword evidence="18" id="KW-1185">Reference proteome</keyword>
<dbReference type="GO" id="GO:0007015">
    <property type="term" value="P:actin filament organization"/>
    <property type="evidence" value="ECO:0007669"/>
    <property type="project" value="TreeGrafter"/>
</dbReference>
<dbReference type="PRINTS" id="PR00193">
    <property type="entry name" value="MYOSINHEAVY"/>
</dbReference>
<evidence type="ECO:0000256" key="14">
    <source>
        <dbReference type="SAM" id="Coils"/>
    </source>
</evidence>
<keyword evidence="9 13" id="KW-0518">Myosin</keyword>
<dbReference type="SMART" id="SM00242">
    <property type="entry name" value="MYSc"/>
    <property type="match status" value="1"/>
</dbReference>
<reference evidence="17 18" key="1">
    <citation type="journal article" date="2018" name="Nat. Ecol. Evol.">
        <title>Shark genomes provide insights into elasmobranch evolution and the origin of vertebrates.</title>
        <authorList>
            <person name="Hara Y"/>
            <person name="Yamaguchi K"/>
            <person name="Onimaru K"/>
            <person name="Kadota M"/>
            <person name="Koyanagi M"/>
            <person name="Keeley SD"/>
            <person name="Tatsumi K"/>
            <person name="Tanaka K"/>
            <person name="Motone F"/>
            <person name="Kageyama Y"/>
            <person name="Nozu R"/>
            <person name="Adachi N"/>
            <person name="Nishimura O"/>
            <person name="Nakagawa R"/>
            <person name="Tanegashima C"/>
            <person name="Kiyatake I"/>
            <person name="Matsumoto R"/>
            <person name="Murakumo K"/>
            <person name="Nishida K"/>
            <person name="Terakita A"/>
            <person name="Kuratani S"/>
            <person name="Sato K"/>
            <person name="Hyodo S Kuraku.S."/>
        </authorList>
    </citation>
    <scope>NUCLEOTIDE SEQUENCE [LARGE SCALE GENOMIC DNA]</scope>
</reference>
<feature type="domain" description="Myosin motor" evidence="15">
    <location>
        <begin position="86"/>
        <end position="716"/>
    </location>
</feature>
<feature type="coiled-coil region" evidence="14">
    <location>
        <begin position="1131"/>
        <end position="1298"/>
    </location>
</feature>
<feature type="region of interest" description="Actin-binding" evidence="13">
    <location>
        <begin position="593"/>
        <end position="615"/>
    </location>
</feature>
<dbReference type="InterPro" id="IPR001609">
    <property type="entry name" value="Myosin_head_motor_dom-like"/>
</dbReference>
<keyword evidence="7" id="KW-0112">Calmodulin-binding</keyword>
<dbReference type="SUPFAM" id="SSF90257">
    <property type="entry name" value="Myosin rod fragments"/>
    <property type="match status" value="4"/>
</dbReference>
<evidence type="ECO:0000256" key="13">
    <source>
        <dbReference type="PROSITE-ProRule" id="PRU00782"/>
    </source>
</evidence>
<evidence type="ECO:0000256" key="11">
    <source>
        <dbReference type="ARBA" id="ARBA00023179"/>
    </source>
</evidence>
<dbReference type="EMBL" id="BEZZ01001461">
    <property type="protein sequence ID" value="GCC18824.1"/>
    <property type="molecule type" value="Genomic_DNA"/>
</dbReference>
<dbReference type="STRING" id="137246.A0A401RL56"/>